<evidence type="ECO:0000259" key="9">
    <source>
        <dbReference type="Pfam" id="PF07715"/>
    </source>
</evidence>
<name>A0A2P8FZQ1_9BACT</name>
<dbReference type="RefSeq" id="WP_106596612.1">
    <property type="nucleotide sequence ID" value="NZ_PYAS01000008.1"/>
</dbReference>
<dbReference type="InterPro" id="IPR037066">
    <property type="entry name" value="Plug_dom_sf"/>
</dbReference>
<evidence type="ECO:0000256" key="8">
    <source>
        <dbReference type="PROSITE-ProRule" id="PRU01360"/>
    </source>
</evidence>
<protein>
    <submittedName>
        <fullName evidence="10">TonB-linked SusC/RagA family outer membrane protein</fullName>
    </submittedName>
</protein>
<dbReference type="InterPro" id="IPR036942">
    <property type="entry name" value="Beta-barrel_TonB_sf"/>
</dbReference>
<keyword evidence="3 8" id="KW-1134">Transmembrane beta strand</keyword>
<dbReference type="OrthoDB" id="9768177at2"/>
<keyword evidence="4 8" id="KW-0812">Transmembrane</keyword>
<reference evidence="10 11" key="1">
    <citation type="submission" date="2018-03" db="EMBL/GenBank/DDBJ databases">
        <title>Genomic Encyclopedia of Archaeal and Bacterial Type Strains, Phase II (KMG-II): from individual species to whole genera.</title>
        <authorList>
            <person name="Goeker M."/>
        </authorList>
    </citation>
    <scope>NUCLEOTIDE SEQUENCE [LARGE SCALE GENOMIC DNA]</scope>
    <source>
        <strain evidence="10 11">DSM 29057</strain>
    </source>
</reference>
<dbReference type="Gene3D" id="2.40.170.20">
    <property type="entry name" value="TonB-dependent receptor, beta-barrel domain"/>
    <property type="match status" value="1"/>
</dbReference>
<dbReference type="Gene3D" id="2.60.40.1120">
    <property type="entry name" value="Carboxypeptidase-like, regulatory domain"/>
    <property type="match status" value="1"/>
</dbReference>
<dbReference type="Gene3D" id="2.170.130.10">
    <property type="entry name" value="TonB-dependent receptor, plug domain"/>
    <property type="match status" value="1"/>
</dbReference>
<evidence type="ECO:0000256" key="2">
    <source>
        <dbReference type="ARBA" id="ARBA00022448"/>
    </source>
</evidence>
<dbReference type="InterPro" id="IPR012910">
    <property type="entry name" value="Plug_dom"/>
</dbReference>
<dbReference type="NCBIfam" id="TIGR04057">
    <property type="entry name" value="SusC_RagA_signa"/>
    <property type="match status" value="1"/>
</dbReference>
<evidence type="ECO:0000313" key="10">
    <source>
        <dbReference type="EMBL" id="PSL27194.1"/>
    </source>
</evidence>
<evidence type="ECO:0000313" key="11">
    <source>
        <dbReference type="Proteomes" id="UP000241964"/>
    </source>
</evidence>
<comment type="caution">
    <text evidence="10">The sequence shown here is derived from an EMBL/GenBank/DDBJ whole genome shotgun (WGS) entry which is preliminary data.</text>
</comment>
<dbReference type="InterPro" id="IPR039426">
    <property type="entry name" value="TonB-dep_rcpt-like"/>
</dbReference>
<comment type="subcellular location">
    <subcellularLocation>
        <location evidence="1 8">Cell outer membrane</location>
        <topology evidence="1 8">Multi-pass membrane protein</topology>
    </subcellularLocation>
</comment>
<dbReference type="PANTHER" id="PTHR30069">
    <property type="entry name" value="TONB-DEPENDENT OUTER MEMBRANE RECEPTOR"/>
    <property type="match status" value="1"/>
</dbReference>
<organism evidence="10 11">
    <name type="scientific">Dyadobacter jiangsuensis</name>
    <dbReference type="NCBI Taxonomy" id="1591085"/>
    <lineage>
        <taxon>Bacteria</taxon>
        <taxon>Pseudomonadati</taxon>
        <taxon>Bacteroidota</taxon>
        <taxon>Cytophagia</taxon>
        <taxon>Cytophagales</taxon>
        <taxon>Spirosomataceae</taxon>
        <taxon>Dyadobacter</taxon>
    </lineage>
</organism>
<evidence type="ECO:0000256" key="4">
    <source>
        <dbReference type="ARBA" id="ARBA00022692"/>
    </source>
</evidence>
<evidence type="ECO:0000256" key="1">
    <source>
        <dbReference type="ARBA" id="ARBA00004571"/>
    </source>
</evidence>
<proteinExistence type="inferred from homology"/>
<keyword evidence="7 8" id="KW-0998">Cell outer membrane</keyword>
<dbReference type="Pfam" id="PF13715">
    <property type="entry name" value="CarbopepD_reg_2"/>
    <property type="match status" value="1"/>
</dbReference>
<gene>
    <name evidence="10" type="ORF">CLV60_10848</name>
</gene>
<keyword evidence="5" id="KW-0732">Signal</keyword>
<feature type="domain" description="TonB-dependent receptor plug" evidence="9">
    <location>
        <begin position="157"/>
        <end position="264"/>
    </location>
</feature>
<dbReference type="GO" id="GO:0009279">
    <property type="term" value="C:cell outer membrane"/>
    <property type="evidence" value="ECO:0007669"/>
    <property type="project" value="UniProtKB-SubCell"/>
</dbReference>
<keyword evidence="11" id="KW-1185">Reference proteome</keyword>
<dbReference type="InterPro" id="IPR023996">
    <property type="entry name" value="TonB-dep_OMP_SusC/RagA"/>
</dbReference>
<dbReference type="GO" id="GO:0044718">
    <property type="term" value="P:siderophore transmembrane transport"/>
    <property type="evidence" value="ECO:0007669"/>
    <property type="project" value="TreeGrafter"/>
</dbReference>
<comment type="similarity">
    <text evidence="8">Belongs to the TonB-dependent receptor family.</text>
</comment>
<dbReference type="NCBIfam" id="TIGR04056">
    <property type="entry name" value="OMP_RagA_SusC"/>
    <property type="match status" value="1"/>
</dbReference>
<dbReference type="SUPFAM" id="SSF56935">
    <property type="entry name" value="Porins"/>
    <property type="match status" value="1"/>
</dbReference>
<dbReference type="GO" id="GO:0015344">
    <property type="term" value="F:siderophore uptake transmembrane transporter activity"/>
    <property type="evidence" value="ECO:0007669"/>
    <property type="project" value="TreeGrafter"/>
</dbReference>
<keyword evidence="6 8" id="KW-0472">Membrane</keyword>
<evidence type="ECO:0000256" key="7">
    <source>
        <dbReference type="ARBA" id="ARBA00023237"/>
    </source>
</evidence>
<dbReference type="AlphaFoldDB" id="A0A2P8FZQ1"/>
<dbReference type="Proteomes" id="UP000241964">
    <property type="component" value="Unassembled WGS sequence"/>
</dbReference>
<keyword evidence="2 8" id="KW-0813">Transport</keyword>
<evidence type="ECO:0000256" key="3">
    <source>
        <dbReference type="ARBA" id="ARBA00022452"/>
    </source>
</evidence>
<dbReference type="InterPro" id="IPR023997">
    <property type="entry name" value="TonB-dep_OMP_SusC/RagA_CS"/>
</dbReference>
<dbReference type="PROSITE" id="PS52016">
    <property type="entry name" value="TONB_DEPENDENT_REC_3"/>
    <property type="match status" value="1"/>
</dbReference>
<dbReference type="PANTHER" id="PTHR30069:SF29">
    <property type="entry name" value="HEMOGLOBIN AND HEMOGLOBIN-HAPTOGLOBIN-BINDING PROTEIN 1-RELATED"/>
    <property type="match status" value="1"/>
</dbReference>
<dbReference type="SUPFAM" id="SSF49464">
    <property type="entry name" value="Carboxypeptidase regulatory domain-like"/>
    <property type="match status" value="1"/>
</dbReference>
<evidence type="ECO:0000256" key="5">
    <source>
        <dbReference type="ARBA" id="ARBA00022729"/>
    </source>
</evidence>
<dbReference type="EMBL" id="PYAS01000008">
    <property type="protein sequence ID" value="PSL27194.1"/>
    <property type="molecule type" value="Genomic_DNA"/>
</dbReference>
<accession>A0A2P8FZQ1</accession>
<sequence>MKPKLLTVNGYGASCTLWGIALMGFLAPMTWANAGPLSRAPGVATLGVATPGTGTHAAYRGRADQVVSGKVTDENNAGIPGVNILEKGTNNGVVSDQDGNYTIRVRDENSLLVFSYIGYTSKEVKVGSQSTIAVKLDVSPQELNDVVVVGYGTQKRSELTNAVVQTTGAEIKKSNAVSLSNSLAGRMAGVYVTQRSAAPGFDDAQILVRGASTYRNTSALIVIDGVANADPDGLNRLDPNDIESISVLKDASAAIYGAQSAGGVILVTTKRGTTGKPAFDFSTTQSWQSPTMKVKSADAFQYMKVLNDRRALEGTPPDFPDALVEAFRTGQRRPENWWNALIGPPVRQTRYSLTMRGGTDRVRYFLSLGTASQGGILRGDTKSKLRQYNVRSNIDVTVTKDFEVGLDLSVREKYTQTPQGGAGGEVGALASTSPLQEAYIGGDYRYPGEGWSHLNPAARLQSPGYRRFKADVASGTLRAKYSIPFVKGLVLDGYLSLVKTVDYNKQFNYVWPYYERAPDGSIVKKQSRTVEDIGLREDFKQSLRTTGNVKLSYATTFARDHKISAFVAYEQMSYNDNLFWAQRLGYDSPLIDQLFAGSTNRANWNNDGTATESGRQNFFGRLSYDFKEKYLFGFSARYDGSPIFPKETRFGFFPQVSAGWVISNEAFIPKNIISNLKLRASWGRLGNDRVSPFQYVAAYGYDAGWVVNGVDARGIAVKSTPNPNITWEVSEKTDLGLEAAFLDNRLTFEADIFKNKTSNILGRRQASIPSYTGLILPDENIGKMNSQGIELQAGYRHNFSNFTLRINGNISYNKNKIIYFDETPQAEPYQKLEGQPFGSQLMYKAIGIYRTQQELDNSVKYPGATLGGLIFADLNNDGKIDSNDRYMFNTTSNTAKDPVTGLDVTTIFPSTQYGVSIGLNYRDFDLTMLLQGQSGAKFRLSTGFNSGAGGNGLEYVALNSYSKENVNAELPMIAPTGVAASEADFYYHKATWMRMKNMQLGYTLPKSLLSKARVTALRIYVSGDNAFMLFNSLKKYGNGDPEFLSGNGGAYPNMKTLSFGLNLTF</sequence>
<dbReference type="Pfam" id="PF07715">
    <property type="entry name" value="Plug"/>
    <property type="match status" value="1"/>
</dbReference>
<dbReference type="InterPro" id="IPR008969">
    <property type="entry name" value="CarboxyPept-like_regulatory"/>
</dbReference>
<evidence type="ECO:0000256" key="6">
    <source>
        <dbReference type="ARBA" id="ARBA00023136"/>
    </source>
</evidence>